<evidence type="ECO:0000256" key="1">
    <source>
        <dbReference type="ARBA" id="ARBA00022679"/>
    </source>
</evidence>
<evidence type="ECO:0000313" key="3">
    <source>
        <dbReference type="EMBL" id="KYC46932.1"/>
    </source>
</evidence>
<keyword evidence="1 4" id="KW-0808">Transferase</keyword>
<dbReference type="Gene3D" id="2.160.10.10">
    <property type="entry name" value="Hexapeptide repeat proteins"/>
    <property type="match status" value="1"/>
</dbReference>
<evidence type="ECO:0000313" key="6">
    <source>
        <dbReference type="Proteomes" id="UP000092401"/>
    </source>
</evidence>
<gene>
    <name evidence="2" type="ORF">APG10_01049</name>
    <name evidence="3" type="ORF">APG11_01567</name>
    <name evidence="4" type="ORF">APG12_01697</name>
</gene>
<reference evidence="5 6" key="1">
    <citation type="journal article" date="2016" name="ISME J.">
        <title>Chasing the elusive Euryarchaeota class WSA2: genomes reveal a uniquely fastidious methyl-reducing methanogen.</title>
        <authorList>
            <person name="Nobu M.K."/>
            <person name="Narihiro T."/>
            <person name="Kuroda K."/>
            <person name="Mei R."/>
            <person name="Liu W.T."/>
        </authorList>
    </citation>
    <scope>NUCLEOTIDE SEQUENCE [LARGE SCALE GENOMIC DNA]</scope>
    <source>
        <strain evidence="2">B03fssc0709_Meth_Bin005</strain>
        <strain evidence="3">B15fssc0709_Meth_Bin003</strain>
        <strain evidence="4">BMIXfssc0709_Meth_Bin006</strain>
    </source>
</reference>
<sequence length="193" mass="21805">MKISQLTSKLRILSVNRFTHKNLNLNKVVVGEFTYGTPIIHNITGKYKTYIGNFCSISNNVHIIVDGNHRTDWISTYPFGELIEDLPKNEGHPTGNDVKIGNDVWIGKNVIILPGVHIGDGAVIGAGSIVTKDIASYEIVGGNPARHIRYRFTNEQIKLLEKIKWWNWPLEKIKANVNLLQSANIDEFLKKFK</sequence>
<dbReference type="Pfam" id="PF00132">
    <property type="entry name" value="Hexapep"/>
    <property type="match status" value="1"/>
</dbReference>
<dbReference type="Proteomes" id="UP000092401">
    <property type="component" value="Unassembled WGS sequence"/>
</dbReference>
<evidence type="ECO:0000313" key="5">
    <source>
        <dbReference type="Proteomes" id="UP000091929"/>
    </source>
</evidence>
<dbReference type="PANTHER" id="PTHR43300">
    <property type="entry name" value="ACETYLTRANSFERASE"/>
    <property type="match status" value="1"/>
</dbReference>
<dbReference type="EMBL" id="LNJC01000050">
    <property type="protein sequence ID" value="KYC49054.1"/>
    <property type="molecule type" value="Genomic_DNA"/>
</dbReference>
<dbReference type="EMBL" id="LNGF01000039">
    <property type="protein sequence ID" value="KYC46932.1"/>
    <property type="molecule type" value="Genomic_DNA"/>
</dbReference>
<dbReference type="AlphaFoldDB" id="A0A150IWL1"/>
<dbReference type="GO" id="GO:0016740">
    <property type="term" value="F:transferase activity"/>
    <property type="evidence" value="ECO:0007669"/>
    <property type="project" value="UniProtKB-KW"/>
</dbReference>
<dbReference type="InterPro" id="IPR001451">
    <property type="entry name" value="Hexapep"/>
</dbReference>
<dbReference type="Proteomes" id="UP000092403">
    <property type="component" value="Unassembled WGS sequence"/>
</dbReference>
<organism evidence="4 7">
    <name type="scientific">Candidatus Methanofastidiosum methylothiophilum</name>
    <dbReference type="NCBI Taxonomy" id="1705564"/>
    <lineage>
        <taxon>Archaea</taxon>
        <taxon>Methanobacteriati</taxon>
        <taxon>Methanobacteriota</taxon>
        <taxon>Stenosarchaea group</taxon>
        <taxon>Candidatus Methanofastidiosia</taxon>
        <taxon>Candidatus Methanofastidiosales</taxon>
        <taxon>Candidatus Methanofastidiosaceae</taxon>
        <taxon>Candidatus Methanofastidiosum</taxon>
    </lineage>
</organism>
<dbReference type="CDD" id="cd03349">
    <property type="entry name" value="LbH_XAT"/>
    <property type="match status" value="1"/>
</dbReference>
<dbReference type="PROSITE" id="PS00101">
    <property type="entry name" value="HEXAPEP_TRANSFERASES"/>
    <property type="match status" value="1"/>
</dbReference>
<dbReference type="EMBL" id="LNGE01000025">
    <property type="protein sequence ID" value="KYC45242.1"/>
    <property type="molecule type" value="Genomic_DNA"/>
</dbReference>
<accession>A0A150IWL1</accession>
<dbReference type="InterPro" id="IPR011004">
    <property type="entry name" value="Trimer_LpxA-like_sf"/>
</dbReference>
<evidence type="ECO:0000313" key="7">
    <source>
        <dbReference type="Proteomes" id="UP000092403"/>
    </source>
</evidence>
<dbReference type="SUPFAM" id="SSF51161">
    <property type="entry name" value="Trimeric LpxA-like enzymes"/>
    <property type="match status" value="1"/>
</dbReference>
<dbReference type="Proteomes" id="UP000091929">
    <property type="component" value="Unassembled WGS sequence"/>
</dbReference>
<protein>
    <submittedName>
        <fullName evidence="4">Putative lipopolysaccharide biosynthesis O-acetyl transferase WbbJ</fullName>
    </submittedName>
</protein>
<evidence type="ECO:0000313" key="4">
    <source>
        <dbReference type="EMBL" id="KYC49054.1"/>
    </source>
</evidence>
<proteinExistence type="predicted"/>
<evidence type="ECO:0000313" key="2">
    <source>
        <dbReference type="EMBL" id="KYC45242.1"/>
    </source>
</evidence>
<name>A0A150IWL1_9EURY</name>
<comment type="caution">
    <text evidence="4">The sequence shown here is derived from an EMBL/GenBank/DDBJ whole genome shotgun (WGS) entry which is preliminary data.</text>
</comment>
<accession>A0A150IPZ5</accession>
<accession>A0A150IK23</accession>
<dbReference type="InterPro" id="IPR018357">
    <property type="entry name" value="Hexapep_transf_CS"/>
</dbReference>
<dbReference type="InterPro" id="IPR050179">
    <property type="entry name" value="Trans_hexapeptide_repeat"/>
</dbReference>
<dbReference type="PANTHER" id="PTHR43300:SF11">
    <property type="entry name" value="ACETYLTRANSFERASE RV3034C-RELATED"/>
    <property type="match status" value="1"/>
</dbReference>